<reference evidence="6 7" key="1">
    <citation type="submission" date="2019-02" db="EMBL/GenBank/DDBJ databases">
        <title>Hyunsoonleella sp., isolated from marine sediment.</title>
        <authorList>
            <person name="Liu B.-T."/>
        </authorList>
    </citation>
    <scope>NUCLEOTIDE SEQUENCE [LARGE SCALE GENOMIC DNA]</scope>
    <source>
        <strain evidence="6 7">T58</strain>
    </source>
</reference>
<keyword evidence="7" id="KW-1185">Reference proteome</keyword>
<dbReference type="RefSeq" id="WP_130964572.1">
    <property type="nucleotide sequence ID" value="NZ_SIRT01000009.1"/>
</dbReference>
<dbReference type="Gene3D" id="2.60.40.420">
    <property type="entry name" value="Cupredoxins - blue copper proteins"/>
    <property type="match status" value="1"/>
</dbReference>
<dbReference type="NCBIfam" id="TIGR02695">
    <property type="entry name" value="azurin"/>
    <property type="match status" value="1"/>
</dbReference>
<dbReference type="SUPFAM" id="SSF49503">
    <property type="entry name" value="Cupredoxins"/>
    <property type="match status" value="1"/>
</dbReference>
<sequence length="171" mass="18474">MKTIKFLITGVILASLVLSCGGEKKKETPEQKIKLGTKKEEKKVDDNVANLVIAGNDAMQFDKKELRVKAGQKVKLTLRHTGKMDINVMGHNIVILKQGVDLTAFGNKAATARDNGYIPTDAEGDIVAMTKLIGGGQTTSVEFDAPAAGTYDFLCSFPGHYALMKGKFIVE</sequence>
<dbReference type="AlphaFoldDB" id="A0A4Q9FDA5"/>
<organism evidence="6 7">
    <name type="scientific">Hyunsoonleella flava</name>
    <dbReference type="NCBI Taxonomy" id="2527939"/>
    <lineage>
        <taxon>Bacteria</taxon>
        <taxon>Pseudomonadati</taxon>
        <taxon>Bacteroidota</taxon>
        <taxon>Flavobacteriia</taxon>
        <taxon>Flavobacteriales</taxon>
        <taxon>Flavobacteriaceae</taxon>
    </lineage>
</organism>
<dbReference type="CDD" id="cd13922">
    <property type="entry name" value="Azurin"/>
    <property type="match status" value="1"/>
</dbReference>
<dbReference type="GO" id="GO:0005507">
    <property type="term" value="F:copper ion binding"/>
    <property type="evidence" value="ECO:0007669"/>
    <property type="project" value="InterPro"/>
</dbReference>
<keyword evidence="2" id="KW-0479">Metal-binding</keyword>
<dbReference type="PANTHER" id="PTHR38439:SF2">
    <property type="entry name" value="OUTER MEMBRANE PROTEIN H.8"/>
    <property type="match status" value="1"/>
</dbReference>
<evidence type="ECO:0000313" key="6">
    <source>
        <dbReference type="EMBL" id="TBN02618.1"/>
    </source>
</evidence>
<dbReference type="PANTHER" id="PTHR38439">
    <property type="entry name" value="AURACYANIN-B"/>
    <property type="match status" value="1"/>
</dbReference>
<gene>
    <name evidence="6" type="primary">azu</name>
    <name evidence="6" type="ORF">EYD45_10815</name>
</gene>
<evidence type="ECO:0000256" key="3">
    <source>
        <dbReference type="ARBA" id="ARBA00022982"/>
    </source>
</evidence>
<dbReference type="Proteomes" id="UP000291142">
    <property type="component" value="Unassembled WGS sequence"/>
</dbReference>
<proteinExistence type="predicted"/>
<evidence type="ECO:0000256" key="4">
    <source>
        <dbReference type="ARBA" id="ARBA00023008"/>
    </source>
</evidence>
<keyword evidence="4" id="KW-0186">Copper</keyword>
<dbReference type="PROSITE" id="PS51257">
    <property type="entry name" value="PROKAR_LIPOPROTEIN"/>
    <property type="match status" value="1"/>
</dbReference>
<dbReference type="InterPro" id="IPR000923">
    <property type="entry name" value="BlueCu_1"/>
</dbReference>
<dbReference type="InterPro" id="IPR028871">
    <property type="entry name" value="BlueCu_1_BS"/>
</dbReference>
<protein>
    <submittedName>
        <fullName evidence="6">Azurin</fullName>
    </submittedName>
</protein>
<keyword evidence="1" id="KW-0813">Transport</keyword>
<dbReference type="PROSITE" id="PS00196">
    <property type="entry name" value="COPPER_BLUE"/>
    <property type="match status" value="1"/>
</dbReference>
<feature type="domain" description="Blue (type 1) copper" evidence="5">
    <location>
        <begin position="53"/>
        <end position="171"/>
    </location>
</feature>
<dbReference type="GO" id="GO:0009055">
    <property type="term" value="F:electron transfer activity"/>
    <property type="evidence" value="ECO:0007669"/>
    <property type="project" value="InterPro"/>
</dbReference>
<dbReference type="EMBL" id="SIRT01000009">
    <property type="protein sequence ID" value="TBN02618.1"/>
    <property type="molecule type" value="Genomic_DNA"/>
</dbReference>
<dbReference type="Pfam" id="PF00127">
    <property type="entry name" value="Copper-bind"/>
    <property type="match status" value="1"/>
</dbReference>
<dbReference type="InterPro" id="IPR050845">
    <property type="entry name" value="Cu-binding_ET"/>
</dbReference>
<comment type="caution">
    <text evidence="6">The sequence shown here is derived from an EMBL/GenBank/DDBJ whole genome shotgun (WGS) entry which is preliminary data.</text>
</comment>
<name>A0A4Q9FDA5_9FLAO</name>
<dbReference type="OrthoDB" id="9814063at2"/>
<keyword evidence="3" id="KW-0249">Electron transport</keyword>
<evidence type="ECO:0000256" key="2">
    <source>
        <dbReference type="ARBA" id="ARBA00022723"/>
    </source>
</evidence>
<evidence type="ECO:0000259" key="5">
    <source>
        <dbReference type="Pfam" id="PF00127"/>
    </source>
</evidence>
<evidence type="ECO:0000313" key="7">
    <source>
        <dbReference type="Proteomes" id="UP000291142"/>
    </source>
</evidence>
<evidence type="ECO:0000256" key="1">
    <source>
        <dbReference type="ARBA" id="ARBA00022448"/>
    </source>
</evidence>
<accession>A0A4Q9FDA5</accession>
<dbReference type="InterPro" id="IPR014068">
    <property type="entry name" value="Azurin"/>
</dbReference>
<dbReference type="InterPro" id="IPR008972">
    <property type="entry name" value="Cupredoxin"/>
</dbReference>